<dbReference type="CDD" id="cd07909">
    <property type="entry name" value="YciF"/>
    <property type="match status" value="1"/>
</dbReference>
<sequence length="189" mass="20963">MERTGKKSAAKKSTATTYSKEENQSMLQELFIDELRDIYWAEKHLVKALGKLEKAATSEELATAFSDHLAVTQEQVSRLEQVFEMLGEKPRGKKCEGMEGLVKEGESVIEDTEDGTSTRDVGLIISAQKVEHYEIAAYGGLAQLAKTLGKEDIANILGEILEEEKEADELLTNLAENNINQSAQQEVEE</sequence>
<evidence type="ECO:0000256" key="1">
    <source>
        <dbReference type="SAM" id="Coils"/>
    </source>
</evidence>
<comment type="caution">
    <text evidence="3">The sequence shown here is derived from an EMBL/GenBank/DDBJ whole genome shotgun (WGS) entry which is preliminary data.</text>
</comment>
<evidence type="ECO:0000313" key="4">
    <source>
        <dbReference type="Proteomes" id="UP001319200"/>
    </source>
</evidence>
<dbReference type="InterPro" id="IPR012347">
    <property type="entry name" value="Ferritin-like"/>
</dbReference>
<dbReference type="Proteomes" id="UP001319200">
    <property type="component" value="Unassembled WGS sequence"/>
</dbReference>
<proteinExistence type="predicted"/>
<dbReference type="SUPFAM" id="SSF47240">
    <property type="entry name" value="Ferritin-like"/>
    <property type="match status" value="1"/>
</dbReference>
<dbReference type="PANTHER" id="PTHR30565">
    <property type="entry name" value="PROTEIN YCIF"/>
    <property type="match status" value="1"/>
</dbReference>
<dbReference type="InterPro" id="IPR009078">
    <property type="entry name" value="Ferritin-like_SF"/>
</dbReference>
<feature type="compositionally biased region" description="Basic residues" evidence="2">
    <location>
        <begin position="1"/>
        <end position="10"/>
    </location>
</feature>
<feature type="coiled-coil region" evidence="1">
    <location>
        <begin position="153"/>
        <end position="180"/>
    </location>
</feature>
<evidence type="ECO:0000313" key="3">
    <source>
        <dbReference type="EMBL" id="MBT1698808.1"/>
    </source>
</evidence>
<dbReference type="EMBL" id="JAHESF010000018">
    <property type="protein sequence ID" value="MBT1698808.1"/>
    <property type="molecule type" value="Genomic_DNA"/>
</dbReference>
<protein>
    <submittedName>
        <fullName evidence="3">Ferritin-like domain-containing protein</fullName>
    </submittedName>
</protein>
<evidence type="ECO:0000256" key="2">
    <source>
        <dbReference type="SAM" id="MobiDB-lite"/>
    </source>
</evidence>
<dbReference type="AlphaFoldDB" id="A0AAP2DLZ5"/>
<gene>
    <name evidence="3" type="ORF">KK083_18085</name>
</gene>
<dbReference type="InterPro" id="IPR047114">
    <property type="entry name" value="YciF"/>
</dbReference>
<dbReference type="PANTHER" id="PTHR30565:SF9">
    <property type="entry name" value="PROTEIN YCIF"/>
    <property type="match status" value="1"/>
</dbReference>
<feature type="region of interest" description="Disordered" evidence="2">
    <location>
        <begin position="1"/>
        <end position="22"/>
    </location>
</feature>
<keyword evidence="4" id="KW-1185">Reference proteome</keyword>
<name>A0AAP2DLZ5_9BACT</name>
<dbReference type="RefSeq" id="WP_254165637.1">
    <property type="nucleotide sequence ID" value="NZ_JAHESF010000018.1"/>
</dbReference>
<accession>A0AAP2DLZ5</accession>
<organism evidence="3 4">
    <name type="scientific">Chryseosolibacter histidini</name>
    <dbReference type="NCBI Taxonomy" id="2782349"/>
    <lineage>
        <taxon>Bacteria</taxon>
        <taxon>Pseudomonadati</taxon>
        <taxon>Bacteroidota</taxon>
        <taxon>Cytophagia</taxon>
        <taxon>Cytophagales</taxon>
        <taxon>Chryseotaleaceae</taxon>
        <taxon>Chryseosolibacter</taxon>
    </lineage>
</organism>
<dbReference type="Gene3D" id="1.20.1260.10">
    <property type="match status" value="1"/>
</dbReference>
<reference evidence="3 4" key="1">
    <citation type="submission" date="2021-05" db="EMBL/GenBank/DDBJ databases">
        <title>A Polyphasic approach of four new species of the genus Ohtaekwangia: Ohtaekwangia histidinii sp. nov., Ohtaekwangia cretensis sp. nov., Ohtaekwangia indiensis sp. nov., Ohtaekwangia reichenbachii sp. nov. from diverse environment.</title>
        <authorList>
            <person name="Octaviana S."/>
        </authorList>
    </citation>
    <scope>NUCLEOTIDE SEQUENCE [LARGE SCALE GENOMIC DNA]</scope>
    <source>
        <strain evidence="3 4">PWU4</strain>
    </source>
</reference>
<dbReference type="Pfam" id="PF05974">
    <property type="entry name" value="DUF892"/>
    <property type="match status" value="1"/>
</dbReference>
<keyword evidence="1" id="KW-0175">Coiled coil</keyword>
<dbReference type="InterPro" id="IPR010287">
    <property type="entry name" value="DUF892_YciF-like"/>
</dbReference>